<feature type="region of interest" description="Disordered" evidence="1">
    <location>
        <begin position="113"/>
        <end position="163"/>
    </location>
</feature>
<feature type="compositionally biased region" description="Polar residues" evidence="1">
    <location>
        <begin position="53"/>
        <end position="69"/>
    </location>
</feature>
<comment type="caution">
    <text evidence="2">The sequence shown here is derived from an EMBL/GenBank/DDBJ whole genome shotgun (WGS) entry which is preliminary data.</text>
</comment>
<sequence>MRVMMVDLHTRPQVTLEQIRQWIQEEFLCRRNHRRGRPRGRVHHYHEEEEWSDNSTWSWDSPQPPQTDGGNHRFYDVREKTHLNKSEYQPETAVKVTAEHMRVCVTEDHMTVIDKSPSWGSPAKVLPKPKSPDPPSPESNLSKLWDSDRPTTTLVRRAPPPKPPVTHLLAMAGKYQIIQAPVAHTQLSQSEPSDSNQSVMVLPRRVPLPKPPDPENYVDGKGSLVKLPPPLESPAANSIARVDGSTSKEFPMTSKKLMEKKEGRVGWKFYTVDPEPYPMAALTWIRKEDQWAKESIDKELATWAGIELLGLVLFNDNNWIMKKGVGIVDHMNLKDIEASQCFLLCELGQTLDFMDLAKCYHIIWVQEKKLCAGMALFLTLLTHLLSPNDGFSVLQGGGKLHGNAHYAERMCEYMVMLTIQVDDDLVRGYTEEVEIMFNEQFLVDNLLEFIQSLKELVESRNTPKFFKSNNIRSFECFKRDTKVISFNHNLEGYVCA</sequence>
<dbReference type="AlphaFoldDB" id="A0A392MBI0"/>
<feature type="region of interest" description="Disordered" evidence="1">
    <location>
        <begin position="53"/>
        <end position="73"/>
    </location>
</feature>
<evidence type="ECO:0000256" key="1">
    <source>
        <dbReference type="SAM" id="MobiDB-lite"/>
    </source>
</evidence>
<protein>
    <submittedName>
        <fullName evidence="2">Uncharacterized protein</fullName>
    </submittedName>
</protein>
<reference evidence="2 3" key="1">
    <citation type="journal article" date="2018" name="Front. Plant Sci.">
        <title>Red Clover (Trifolium pratense) and Zigzag Clover (T. medium) - A Picture of Genomic Similarities and Differences.</title>
        <authorList>
            <person name="Dluhosova J."/>
            <person name="Istvanek J."/>
            <person name="Nedelnik J."/>
            <person name="Repkova J."/>
        </authorList>
    </citation>
    <scope>NUCLEOTIDE SEQUENCE [LARGE SCALE GENOMIC DNA]</scope>
    <source>
        <strain evidence="3">cv. 10/8</strain>
        <tissue evidence="2">Leaf</tissue>
    </source>
</reference>
<gene>
    <name evidence="2" type="ORF">A2U01_0005704</name>
</gene>
<accession>A0A392MBI0</accession>
<dbReference type="Proteomes" id="UP000265520">
    <property type="component" value="Unassembled WGS sequence"/>
</dbReference>
<organism evidence="2 3">
    <name type="scientific">Trifolium medium</name>
    <dbReference type="NCBI Taxonomy" id="97028"/>
    <lineage>
        <taxon>Eukaryota</taxon>
        <taxon>Viridiplantae</taxon>
        <taxon>Streptophyta</taxon>
        <taxon>Embryophyta</taxon>
        <taxon>Tracheophyta</taxon>
        <taxon>Spermatophyta</taxon>
        <taxon>Magnoliopsida</taxon>
        <taxon>eudicotyledons</taxon>
        <taxon>Gunneridae</taxon>
        <taxon>Pentapetalae</taxon>
        <taxon>rosids</taxon>
        <taxon>fabids</taxon>
        <taxon>Fabales</taxon>
        <taxon>Fabaceae</taxon>
        <taxon>Papilionoideae</taxon>
        <taxon>50 kb inversion clade</taxon>
        <taxon>NPAAA clade</taxon>
        <taxon>Hologalegina</taxon>
        <taxon>IRL clade</taxon>
        <taxon>Trifolieae</taxon>
        <taxon>Trifolium</taxon>
    </lineage>
</organism>
<evidence type="ECO:0000313" key="2">
    <source>
        <dbReference type="EMBL" id="MCH84867.1"/>
    </source>
</evidence>
<proteinExistence type="predicted"/>
<evidence type="ECO:0000313" key="3">
    <source>
        <dbReference type="Proteomes" id="UP000265520"/>
    </source>
</evidence>
<name>A0A392MBI0_9FABA</name>
<dbReference type="EMBL" id="LXQA010007502">
    <property type="protein sequence ID" value="MCH84867.1"/>
    <property type="molecule type" value="Genomic_DNA"/>
</dbReference>
<keyword evidence="3" id="KW-1185">Reference proteome</keyword>